<proteinExistence type="inferred from homology"/>
<evidence type="ECO:0000313" key="3">
    <source>
        <dbReference type="EMBL" id="GEN24354.1"/>
    </source>
</evidence>
<keyword evidence="2" id="KW-0732">Signal</keyword>
<sequence>MNSHFTRQTLATASFIAVCLTTGASAQAFEPQDFAPQGKVECLAPADPGGGWDFTCRSVGNVLETLDLVPRSVQTVNMPGASGGVAFAHVVSKRAGEKQLLIAASTATTTRLAQDQFNGMSADMVTWLGAVGADFGVIAVASDSDFQNLNELMDALREEPSSISFGGGSSKGGWDHLKVLMAAREAGIEDLPAIKYLPYTGGGEALTQVVGGHITAFTGDVSEVLGFAASGDLRVLAVLADQRLQGDLADFPTAREQGLDVVGVNWRGFYMPADVPEEAEAYWVDALDTLYASDEWQQVMTSNGLIPFDMQGEEFEAFVNQQIEDIHQLSAEIGLIQP</sequence>
<dbReference type="PANTHER" id="PTHR42928">
    <property type="entry name" value="TRICARBOXYLATE-BINDING PROTEIN"/>
    <property type="match status" value="1"/>
</dbReference>
<dbReference type="RefSeq" id="WP_073433100.1">
    <property type="nucleotide sequence ID" value="NZ_BJXU01000091.1"/>
</dbReference>
<dbReference type="EMBL" id="BJXU01000091">
    <property type="protein sequence ID" value="GEN24354.1"/>
    <property type="molecule type" value="Genomic_DNA"/>
</dbReference>
<protein>
    <submittedName>
        <fullName evidence="3">C4-dicarboxylate ABC transporter substrate-binding protein</fullName>
    </submittedName>
    <submittedName>
        <fullName evidence="4">Putative tricarboxylic transport membrane protein</fullName>
    </submittedName>
</protein>
<feature type="chain" id="PRO_5012613055" evidence="2">
    <location>
        <begin position="29"/>
        <end position="338"/>
    </location>
</feature>
<dbReference type="Pfam" id="PF03401">
    <property type="entry name" value="TctC"/>
    <property type="match status" value="1"/>
</dbReference>
<dbReference type="STRING" id="44933.SAMN05660971_00125"/>
<dbReference type="InterPro" id="IPR042100">
    <property type="entry name" value="Bug_dom1"/>
</dbReference>
<accession>A0A1M6ZHX3</accession>
<reference evidence="3 6" key="2">
    <citation type="submission" date="2019-07" db="EMBL/GenBank/DDBJ databases">
        <title>Whole genome shotgun sequence of Halomonas cupida NBRC 102219.</title>
        <authorList>
            <person name="Hosoyama A."/>
            <person name="Uohara A."/>
            <person name="Ohji S."/>
            <person name="Ichikawa N."/>
        </authorList>
    </citation>
    <scope>NUCLEOTIDE SEQUENCE [LARGE SCALE GENOMIC DNA]</scope>
    <source>
        <strain evidence="3 6">NBRC 102219</strain>
    </source>
</reference>
<gene>
    <name evidence="3" type="ORF">HCU01_23030</name>
    <name evidence="4" type="ORF">SAMN05660971_00125</name>
</gene>
<dbReference type="PIRSF" id="PIRSF017082">
    <property type="entry name" value="YflP"/>
    <property type="match status" value="1"/>
</dbReference>
<dbReference type="Proteomes" id="UP000321726">
    <property type="component" value="Unassembled WGS sequence"/>
</dbReference>
<evidence type="ECO:0000256" key="1">
    <source>
        <dbReference type="ARBA" id="ARBA00006987"/>
    </source>
</evidence>
<evidence type="ECO:0000313" key="5">
    <source>
        <dbReference type="Proteomes" id="UP000184123"/>
    </source>
</evidence>
<dbReference type="EMBL" id="FRCA01000001">
    <property type="protein sequence ID" value="SHL30121.1"/>
    <property type="molecule type" value="Genomic_DNA"/>
</dbReference>
<evidence type="ECO:0000256" key="2">
    <source>
        <dbReference type="SAM" id="SignalP"/>
    </source>
</evidence>
<evidence type="ECO:0000313" key="4">
    <source>
        <dbReference type="EMBL" id="SHL30121.1"/>
    </source>
</evidence>
<dbReference type="Gene3D" id="3.40.190.150">
    <property type="entry name" value="Bordetella uptake gene, domain 1"/>
    <property type="match status" value="1"/>
</dbReference>
<dbReference type="InterPro" id="IPR005064">
    <property type="entry name" value="BUG"/>
</dbReference>
<dbReference type="Proteomes" id="UP000184123">
    <property type="component" value="Unassembled WGS sequence"/>
</dbReference>
<reference evidence="4 5" key="1">
    <citation type="submission" date="2016-11" db="EMBL/GenBank/DDBJ databases">
        <authorList>
            <person name="Jaros S."/>
            <person name="Januszkiewicz K."/>
            <person name="Wedrychowicz H."/>
        </authorList>
    </citation>
    <scope>NUCLEOTIDE SEQUENCE [LARGE SCALE GENOMIC DNA]</scope>
    <source>
        <strain evidence="4 5">DSM 4740</strain>
    </source>
</reference>
<evidence type="ECO:0000313" key="6">
    <source>
        <dbReference type="Proteomes" id="UP000321726"/>
    </source>
</evidence>
<dbReference type="PANTHER" id="PTHR42928:SF3">
    <property type="entry name" value="UPF0065 PROTEIN YFLP"/>
    <property type="match status" value="1"/>
</dbReference>
<feature type="signal peptide" evidence="2">
    <location>
        <begin position="1"/>
        <end position="28"/>
    </location>
</feature>
<organism evidence="4 5">
    <name type="scientific">Halomonas cupida</name>
    <dbReference type="NCBI Taxonomy" id="44933"/>
    <lineage>
        <taxon>Bacteria</taxon>
        <taxon>Pseudomonadati</taxon>
        <taxon>Pseudomonadota</taxon>
        <taxon>Gammaproteobacteria</taxon>
        <taxon>Oceanospirillales</taxon>
        <taxon>Halomonadaceae</taxon>
        <taxon>Halomonas</taxon>
    </lineage>
</organism>
<dbReference type="SUPFAM" id="SSF53850">
    <property type="entry name" value="Periplasmic binding protein-like II"/>
    <property type="match status" value="1"/>
</dbReference>
<name>A0A1M6ZHX3_9GAMM</name>
<comment type="similarity">
    <text evidence="1">Belongs to the UPF0065 (bug) family.</text>
</comment>
<dbReference type="OrthoDB" id="9780943at2"/>
<keyword evidence="6" id="KW-1185">Reference proteome</keyword>
<dbReference type="CDD" id="cd07012">
    <property type="entry name" value="PBP2_Bug_TTT"/>
    <property type="match status" value="1"/>
</dbReference>
<dbReference type="Gene3D" id="3.40.190.10">
    <property type="entry name" value="Periplasmic binding protein-like II"/>
    <property type="match status" value="1"/>
</dbReference>
<dbReference type="AlphaFoldDB" id="A0A1M6ZHX3"/>